<gene>
    <name evidence="4" type="ORF">BG57_19760</name>
    <name evidence="3" type="ORF">GCM10010985_53690</name>
</gene>
<comment type="caution">
    <text evidence="4">The sequence shown here is derived from an EMBL/GenBank/DDBJ whole genome shotgun (WGS) entry which is preliminary data.</text>
</comment>
<dbReference type="Proteomes" id="UP000597138">
    <property type="component" value="Unassembled WGS sequence"/>
</dbReference>
<dbReference type="AlphaFoldDB" id="A0A069NT64"/>
<keyword evidence="2" id="KW-0732">Signal</keyword>
<organism evidence="4 5">
    <name type="scientific">Caballeronia grimmiae</name>
    <dbReference type="NCBI Taxonomy" id="1071679"/>
    <lineage>
        <taxon>Bacteria</taxon>
        <taxon>Pseudomonadati</taxon>
        <taxon>Pseudomonadota</taxon>
        <taxon>Betaproteobacteria</taxon>
        <taxon>Burkholderiales</taxon>
        <taxon>Burkholderiaceae</taxon>
        <taxon>Caballeronia</taxon>
    </lineage>
</organism>
<reference evidence="4 5" key="2">
    <citation type="submission" date="2014-03" db="EMBL/GenBank/DDBJ databases">
        <title>Draft Genome Sequences of Four Burkholderia Strains.</title>
        <authorList>
            <person name="Liu X.Y."/>
            <person name="Li C.X."/>
            <person name="Xu J.H."/>
        </authorList>
    </citation>
    <scope>NUCLEOTIDE SEQUENCE [LARGE SCALE GENOMIC DNA]</scope>
    <source>
        <strain evidence="4 5">R27</strain>
    </source>
</reference>
<dbReference type="RefSeq" id="WP_035969211.1">
    <property type="nucleotide sequence ID" value="NZ_BMEG01000012.1"/>
</dbReference>
<feature type="compositionally biased region" description="Low complexity" evidence="1">
    <location>
        <begin position="41"/>
        <end position="64"/>
    </location>
</feature>
<feature type="region of interest" description="Disordered" evidence="1">
    <location>
        <begin position="40"/>
        <end position="81"/>
    </location>
</feature>
<evidence type="ECO:0000313" key="4">
    <source>
        <dbReference type="EMBL" id="KDR28211.1"/>
    </source>
</evidence>
<reference evidence="6" key="3">
    <citation type="journal article" date="2019" name="Int. J. Syst. Evol. Microbiol.">
        <title>The Global Catalogue of Microorganisms (GCM) 10K type strain sequencing project: providing services to taxonomists for standard genome sequencing and annotation.</title>
        <authorList>
            <consortium name="The Broad Institute Genomics Platform"/>
            <consortium name="The Broad Institute Genome Sequencing Center for Infectious Disease"/>
            <person name="Wu L."/>
            <person name="Ma J."/>
        </authorList>
    </citation>
    <scope>NUCLEOTIDE SEQUENCE [LARGE SCALE GENOMIC DNA]</scope>
    <source>
        <strain evidence="6">CGMCC 1.11013</strain>
    </source>
</reference>
<proteinExistence type="predicted"/>
<feature type="compositionally biased region" description="Basic residues" evidence="1">
    <location>
        <begin position="65"/>
        <end position="81"/>
    </location>
</feature>
<evidence type="ECO:0000256" key="1">
    <source>
        <dbReference type="SAM" id="MobiDB-lite"/>
    </source>
</evidence>
<feature type="chain" id="PRO_5001667100" evidence="2">
    <location>
        <begin position="21"/>
        <end position="81"/>
    </location>
</feature>
<reference evidence="3" key="4">
    <citation type="submission" date="2024-05" db="EMBL/GenBank/DDBJ databases">
        <authorList>
            <person name="Sun Q."/>
            <person name="Zhou Y."/>
        </authorList>
    </citation>
    <scope>NUCLEOTIDE SEQUENCE</scope>
    <source>
        <strain evidence="3">CGMCC 1.11013</strain>
    </source>
</reference>
<dbReference type="EMBL" id="BMEG01000012">
    <property type="protein sequence ID" value="GGD92227.1"/>
    <property type="molecule type" value="Genomic_DNA"/>
</dbReference>
<dbReference type="Proteomes" id="UP000027439">
    <property type="component" value="Unassembled WGS sequence"/>
</dbReference>
<evidence type="ECO:0000313" key="3">
    <source>
        <dbReference type="EMBL" id="GGD92227.1"/>
    </source>
</evidence>
<name>A0A069NT64_9BURK</name>
<dbReference type="eggNOG" id="ENOG5031DBZ">
    <property type="taxonomic scope" value="Bacteria"/>
</dbReference>
<keyword evidence="6" id="KW-1185">Reference proteome</keyword>
<dbReference type="EMBL" id="JFHE01000037">
    <property type="protein sequence ID" value="KDR28211.1"/>
    <property type="molecule type" value="Genomic_DNA"/>
</dbReference>
<accession>A0A069NT64</accession>
<evidence type="ECO:0000313" key="5">
    <source>
        <dbReference type="Proteomes" id="UP000027439"/>
    </source>
</evidence>
<reference evidence="3" key="1">
    <citation type="journal article" date="2014" name="Int. J. Syst. Evol. Microbiol.">
        <title>Complete genome of a new Firmicutes species belonging to the dominant human colonic microbiota ('Ruminococcus bicirculans') reveals two chromosomes and a selective capacity to utilize plant glucans.</title>
        <authorList>
            <consortium name="NISC Comparative Sequencing Program"/>
            <person name="Wegmann U."/>
            <person name="Louis P."/>
            <person name="Goesmann A."/>
            <person name="Henrissat B."/>
            <person name="Duncan S.H."/>
            <person name="Flint H.J."/>
        </authorList>
    </citation>
    <scope>NUCLEOTIDE SEQUENCE</scope>
    <source>
        <strain evidence="3">CGMCC 1.11013</strain>
    </source>
</reference>
<protein>
    <submittedName>
        <fullName evidence="4">Signal peptide protein</fullName>
    </submittedName>
</protein>
<evidence type="ECO:0000256" key="2">
    <source>
        <dbReference type="SAM" id="SignalP"/>
    </source>
</evidence>
<feature type="signal peptide" evidence="2">
    <location>
        <begin position="1"/>
        <end position="20"/>
    </location>
</feature>
<sequence>MKKVSLAVLLSISAVASAYAQSEQGVRMSTDPATIADVESRAQALQSRQSSMQDMQMDQSASGKSGHHKKSHGKSKKQSAE</sequence>
<evidence type="ECO:0000313" key="6">
    <source>
        <dbReference type="Proteomes" id="UP000597138"/>
    </source>
</evidence>